<protein>
    <submittedName>
        <fullName evidence="1">Uncharacterized protein</fullName>
    </submittedName>
</protein>
<gene>
    <name evidence="1" type="ORF">KQX54_017663</name>
</gene>
<dbReference type="AlphaFoldDB" id="A0AAV7I980"/>
<dbReference type="EMBL" id="JAHXZJ010002237">
    <property type="protein sequence ID" value="KAH0547222.1"/>
    <property type="molecule type" value="Genomic_DNA"/>
</dbReference>
<dbReference type="Proteomes" id="UP000826195">
    <property type="component" value="Unassembled WGS sequence"/>
</dbReference>
<comment type="caution">
    <text evidence="1">The sequence shown here is derived from an EMBL/GenBank/DDBJ whole genome shotgun (WGS) entry which is preliminary data.</text>
</comment>
<reference evidence="1 2" key="1">
    <citation type="journal article" date="2021" name="J. Hered.">
        <title>A chromosome-level genome assembly of the parasitoid wasp, Cotesia glomerata (Hymenoptera: Braconidae).</title>
        <authorList>
            <person name="Pinto B.J."/>
            <person name="Weis J.J."/>
            <person name="Gamble T."/>
            <person name="Ode P.J."/>
            <person name="Paul R."/>
            <person name="Zaspel J.M."/>
        </authorList>
    </citation>
    <scope>NUCLEOTIDE SEQUENCE [LARGE SCALE GENOMIC DNA]</scope>
    <source>
        <strain evidence="1">CgM1</strain>
    </source>
</reference>
<proteinExistence type="predicted"/>
<name>A0AAV7I980_COTGL</name>
<keyword evidence="2" id="KW-1185">Reference proteome</keyword>
<organism evidence="1 2">
    <name type="scientific">Cotesia glomerata</name>
    <name type="common">Lepidopteran parasitic wasp</name>
    <name type="synonym">Apanteles glomeratus</name>
    <dbReference type="NCBI Taxonomy" id="32391"/>
    <lineage>
        <taxon>Eukaryota</taxon>
        <taxon>Metazoa</taxon>
        <taxon>Ecdysozoa</taxon>
        <taxon>Arthropoda</taxon>
        <taxon>Hexapoda</taxon>
        <taxon>Insecta</taxon>
        <taxon>Pterygota</taxon>
        <taxon>Neoptera</taxon>
        <taxon>Endopterygota</taxon>
        <taxon>Hymenoptera</taxon>
        <taxon>Apocrita</taxon>
        <taxon>Ichneumonoidea</taxon>
        <taxon>Braconidae</taxon>
        <taxon>Microgastrinae</taxon>
        <taxon>Cotesia</taxon>
    </lineage>
</organism>
<sequence length="128" mass="14172">MDGEDGRMLDSNQCSGEEKSLILLATLATLRGWSQSQPIRAKTPLIGTWPGQGRGEGELQLQVISSYPLRTPSTHSLNSFLEGETTGRDSTMHTPLHLLVNRINQRHHGLSPTNTKLLSELLNPFTHF</sequence>
<evidence type="ECO:0000313" key="1">
    <source>
        <dbReference type="EMBL" id="KAH0547222.1"/>
    </source>
</evidence>
<evidence type="ECO:0000313" key="2">
    <source>
        <dbReference type="Proteomes" id="UP000826195"/>
    </source>
</evidence>
<accession>A0AAV7I980</accession>